<accession>A0A0C5GSK0</accession>
<dbReference type="AlphaFoldDB" id="A0A0C5GSK0"/>
<dbReference type="FunFam" id="1.20.1250.10:FF:000075">
    <property type="entry name" value="Uncharacterized protein"/>
    <property type="match status" value="1"/>
</dbReference>
<evidence type="ECO:0000256" key="5">
    <source>
        <dbReference type="SAM" id="SignalP"/>
    </source>
</evidence>
<protein>
    <submittedName>
        <fullName evidence="6">Growth hormone-like cytokine</fullName>
    </submittedName>
</protein>
<evidence type="ECO:0000313" key="6">
    <source>
        <dbReference type="EMBL" id="AJP08965.1"/>
    </source>
</evidence>
<feature type="signal peptide" evidence="5">
    <location>
        <begin position="1"/>
        <end position="20"/>
    </location>
</feature>
<dbReference type="InterPro" id="IPR010681">
    <property type="entry name" value="PRF/CT"/>
</dbReference>
<organism evidence="6">
    <name type="scientific">Branchiostoma japonicum</name>
    <name type="common">Japanese lancelet</name>
    <dbReference type="NCBI Taxonomy" id="373177"/>
    <lineage>
        <taxon>Eukaryota</taxon>
        <taxon>Metazoa</taxon>
        <taxon>Chordata</taxon>
        <taxon>Cephalochordata</taxon>
        <taxon>Leptocardii</taxon>
        <taxon>Amphioxiformes</taxon>
        <taxon>Branchiostomatidae</taxon>
        <taxon>Branchiostoma</taxon>
    </lineage>
</organism>
<dbReference type="SUPFAM" id="SSF47266">
    <property type="entry name" value="4-helical cytokines"/>
    <property type="match status" value="1"/>
</dbReference>
<sequence length="208" mass="23421">MMKMIAFTVALLLTPGGCSAGPVPTTEAPQQTPFEVLINARTIAARVYQKVSDAYETFIQDEFGGDSGYCAAEITWDELSSVRTPTLEWRNLGDEERLQRLRRDLQLFELFLDEVLLDEQDKEGHTDIASKVEETMHQLDSLMTAIAVVNNVLGFTQPTDITEIMSTSLRDPGTETARAIRDCVALRDFKILVERGHRDFTLLSRKYS</sequence>
<evidence type="ECO:0000256" key="1">
    <source>
        <dbReference type="ARBA" id="ARBA00004613"/>
    </source>
</evidence>
<keyword evidence="5" id="KW-0732">Signal</keyword>
<keyword evidence="4" id="KW-0964">Secreted</keyword>
<dbReference type="InterPro" id="IPR009079">
    <property type="entry name" value="4_helix_cytokine-like_core"/>
</dbReference>
<evidence type="ECO:0000256" key="3">
    <source>
        <dbReference type="ARBA" id="ARBA00022514"/>
    </source>
</evidence>
<evidence type="ECO:0000256" key="2">
    <source>
        <dbReference type="ARBA" id="ARBA00007432"/>
    </source>
</evidence>
<dbReference type="PANTHER" id="PTHR21353:SF6">
    <property type="match status" value="1"/>
</dbReference>
<keyword evidence="3" id="KW-0202">Cytokine</keyword>
<dbReference type="PANTHER" id="PTHR21353">
    <property type="match status" value="1"/>
</dbReference>
<feature type="chain" id="PRO_5002177969" evidence="5">
    <location>
        <begin position="21"/>
        <end position="208"/>
    </location>
</feature>
<reference evidence="6" key="1">
    <citation type="journal article" date="2014" name="Endocrinology">
        <title>Functional characterization of GH-like homolog in amphioxus reveals an ancient origin of GH/GH receptor system.</title>
        <authorList>
            <person name="Li M."/>
            <person name="Gao Z."/>
            <person name="Ji D."/>
            <person name="Zhang S."/>
        </authorList>
    </citation>
    <scope>NUCLEOTIDE SEQUENCE</scope>
</reference>
<name>A0A0C5GSK0_9BRAN</name>
<evidence type="ECO:0000256" key="4">
    <source>
        <dbReference type="ARBA" id="ARBA00022525"/>
    </source>
</evidence>
<dbReference type="GO" id="GO:0005125">
    <property type="term" value="F:cytokine activity"/>
    <property type="evidence" value="ECO:0007669"/>
    <property type="project" value="UniProtKB-KW"/>
</dbReference>
<dbReference type="Gene3D" id="1.20.1250.10">
    <property type="match status" value="1"/>
</dbReference>
<comment type="subcellular location">
    <subcellularLocation>
        <location evidence="1">Secreted</location>
    </subcellularLocation>
</comment>
<dbReference type="GO" id="GO:0005615">
    <property type="term" value="C:extracellular space"/>
    <property type="evidence" value="ECO:0007669"/>
    <property type="project" value="UniProtKB-KW"/>
</dbReference>
<proteinExistence type="evidence at transcript level"/>
<dbReference type="EMBL" id="KJ735508">
    <property type="protein sequence ID" value="AJP08965.1"/>
    <property type="molecule type" value="mRNA"/>
</dbReference>
<comment type="similarity">
    <text evidence="2">Belongs to the IL-6 superfamily.</text>
</comment>